<feature type="transmembrane region" description="Helical" evidence="2">
    <location>
        <begin position="368"/>
        <end position="388"/>
    </location>
</feature>
<feature type="transmembrane region" description="Helical" evidence="2">
    <location>
        <begin position="149"/>
        <end position="168"/>
    </location>
</feature>
<dbReference type="SUPFAM" id="SSF48371">
    <property type="entry name" value="ARM repeat"/>
    <property type="match status" value="1"/>
</dbReference>
<feature type="transmembrane region" description="Helical" evidence="2">
    <location>
        <begin position="272"/>
        <end position="292"/>
    </location>
</feature>
<keyword evidence="1" id="KW-0010">Activator</keyword>
<feature type="transmembrane region" description="Helical" evidence="2">
    <location>
        <begin position="328"/>
        <end position="347"/>
    </location>
</feature>
<accession>A0A2R5EQY3</accession>
<protein>
    <recommendedName>
        <fullName evidence="3">Cyclic nucleotide-binding domain-containing protein</fullName>
    </recommendedName>
</protein>
<feature type="transmembrane region" description="Helical" evidence="2">
    <location>
        <begin position="234"/>
        <end position="252"/>
    </location>
</feature>
<dbReference type="InterPro" id="IPR014710">
    <property type="entry name" value="RmlC-like_jellyroll"/>
</dbReference>
<keyword evidence="2" id="KW-0812">Transmembrane</keyword>
<feature type="transmembrane region" description="Helical" evidence="2">
    <location>
        <begin position="18"/>
        <end position="39"/>
    </location>
</feature>
<evidence type="ECO:0000259" key="3">
    <source>
        <dbReference type="PROSITE" id="PS50042"/>
    </source>
</evidence>
<dbReference type="CDD" id="cd00038">
    <property type="entry name" value="CAP_ED"/>
    <property type="match status" value="1"/>
</dbReference>
<proteinExistence type="predicted"/>
<dbReference type="InterPro" id="IPR036259">
    <property type="entry name" value="MFS_trans_sf"/>
</dbReference>
<dbReference type="Gene3D" id="2.60.120.10">
    <property type="entry name" value="Jelly Rolls"/>
    <property type="match status" value="1"/>
</dbReference>
<dbReference type="InterPro" id="IPR016024">
    <property type="entry name" value="ARM-type_fold"/>
</dbReference>
<feature type="transmembrane region" description="Helical" evidence="2">
    <location>
        <begin position="85"/>
        <end position="107"/>
    </location>
</feature>
<dbReference type="Pfam" id="PF00027">
    <property type="entry name" value="cNMP_binding"/>
    <property type="match status" value="1"/>
</dbReference>
<feature type="transmembrane region" description="Helical" evidence="2">
    <location>
        <begin position="394"/>
        <end position="417"/>
    </location>
</feature>
<dbReference type="PROSITE" id="PS50042">
    <property type="entry name" value="CNMP_BINDING_3"/>
    <property type="match status" value="1"/>
</dbReference>
<feature type="domain" description="Cyclic nucleotide-binding" evidence="3">
    <location>
        <begin position="876"/>
        <end position="980"/>
    </location>
</feature>
<feature type="transmembrane region" description="Helical" evidence="2">
    <location>
        <begin position="51"/>
        <end position="73"/>
    </location>
</feature>
<sequence length="1010" mass="110973">MNGILRAVGARPEDQRKLLLMAPVFFICGIAEMLNYNSFMTLFNQRFGSEFLPYVYAAEAFILPLEAWLLSWLASRLPKPKLMRVMYAMMVGIVGVNAAILITLEGLGMDARWFYPVLFIASSFVVRQQTLLLWSLAIDLCSTQQAKRLMPVFVGSATLGGATAGLLAQLISLAFGPVVIYTVGGLLLLLVWRRYRKVISDFLVPISLRMEAASVEEETIGAGAVFKHALRSPFLLMVILLMTMMPALYFLMEYEFLSIARMSYVNEQAFSQFFGMITMILFVLAFLLQLVSGRLMEKLGASQMLTIIAGVYVLSFAGAVIFGGGAAAMPVISLGYMLLYLLLYYSAEPSYQLFFKTLPLAQRDSYRFAAQGIAASAGILLGAGMQFLHAGLGLSWQLLSVIGLAGSALLLVLAWYGRKLYMRELVRSVSSMSAADIADSFDEISMNPAAMEEARRLLDHPSDTAREIGIQLIGRLHDPKDLPLLLGLLEDGNDRIRIAAIRAMSLAGADLPAMAQIAKLLEDPDDALRTEGVRAIARMKQLKEQAFFFLRQKLLDRHPSVVAEAVKAMYSLGKEQSYEACREVIDRILEEGGEASVYMCGAIADLELTAFIPAIIKLTEDPHPAARVSAIRALGKLRSEDLIPLLLPKLSRMDEEMLSASTKAFVDIGQPSVKPLLASLPDAPAKHWSSAVMALSELLGEEDMRGGLTQEALGRLSELGKAADYGAALRVCGKEKLASLADMRWHEVRLLVFKGIWAMLAKLTDERAVEVIRTGVTHAEEEYRSNALEVLSEGFGDRRISQAMIISLELETMSRPKMERDEAMTLLEAALHESDDWWREMANEALAERKGDMAVTNEGQIMNRLNKVVFLKQVPYFSDLSLEELGLIAGVAEEETISDEDILLKRGEPQSAMYVIVEGNIELTSVSAAGWEGTIGVLGPGDVCGVTSALDGSPSTVTAQSLLGDARVLKLSGDDVSRLVRLYPEIGIGLLRASFARIRLLEEMMMRIDS</sequence>
<keyword evidence="2" id="KW-1133">Transmembrane helix</keyword>
<reference evidence="4 5" key="1">
    <citation type="submission" date="2017-08" db="EMBL/GenBank/DDBJ databases">
        <title>Substantial Increase in Enzyme Production by Combined Drug-Resistance Mutations in Paenibacillus agaridevorans.</title>
        <authorList>
            <person name="Tanaka Y."/>
            <person name="Funane K."/>
            <person name="Hosaka T."/>
            <person name="Shiwa Y."/>
            <person name="Fujita N."/>
            <person name="Miyazaki T."/>
            <person name="Yoshikawa H."/>
            <person name="Murakami K."/>
            <person name="Kasahara K."/>
            <person name="Inaoka T."/>
            <person name="Hiraga Y."/>
            <person name="Ochi K."/>
        </authorList>
    </citation>
    <scope>NUCLEOTIDE SEQUENCE [LARGE SCALE GENOMIC DNA]</scope>
    <source>
        <strain evidence="4 5">T-3040</strain>
    </source>
</reference>
<organism evidence="4 5">
    <name type="scientific">Paenibacillus agaridevorans</name>
    <dbReference type="NCBI Taxonomy" id="171404"/>
    <lineage>
        <taxon>Bacteria</taxon>
        <taxon>Bacillati</taxon>
        <taxon>Bacillota</taxon>
        <taxon>Bacilli</taxon>
        <taxon>Bacillales</taxon>
        <taxon>Paenibacillaceae</taxon>
        <taxon>Paenibacillus</taxon>
    </lineage>
</organism>
<dbReference type="Gene3D" id="1.25.10.10">
    <property type="entry name" value="Leucine-rich Repeat Variant"/>
    <property type="match status" value="2"/>
</dbReference>
<dbReference type="EMBL" id="BDQX01000187">
    <property type="protein sequence ID" value="GBG08977.1"/>
    <property type="molecule type" value="Genomic_DNA"/>
</dbReference>
<evidence type="ECO:0000313" key="4">
    <source>
        <dbReference type="EMBL" id="GBG08977.1"/>
    </source>
</evidence>
<feature type="transmembrane region" description="Helical" evidence="2">
    <location>
        <begin position="304"/>
        <end position="322"/>
    </location>
</feature>
<dbReference type="InterPro" id="IPR000595">
    <property type="entry name" value="cNMP-bd_dom"/>
</dbReference>
<keyword evidence="2" id="KW-0472">Membrane</keyword>
<evidence type="ECO:0000256" key="2">
    <source>
        <dbReference type="SAM" id="Phobius"/>
    </source>
</evidence>
<dbReference type="RefSeq" id="WP_108993815.1">
    <property type="nucleotide sequence ID" value="NZ_BDQX01000187.1"/>
</dbReference>
<name>A0A2R5EQY3_9BACL</name>
<feature type="transmembrane region" description="Helical" evidence="2">
    <location>
        <begin position="113"/>
        <end position="137"/>
    </location>
</feature>
<dbReference type="InterPro" id="IPR011989">
    <property type="entry name" value="ARM-like"/>
</dbReference>
<dbReference type="SUPFAM" id="SSF103473">
    <property type="entry name" value="MFS general substrate transporter"/>
    <property type="match status" value="1"/>
</dbReference>
<gene>
    <name evidence="4" type="ORF">PAT3040_03595</name>
</gene>
<dbReference type="SUPFAM" id="SSF51206">
    <property type="entry name" value="cAMP-binding domain-like"/>
    <property type="match status" value="1"/>
</dbReference>
<dbReference type="Pfam" id="PF13646">
    <property type="entry name" value="HEAT_2"/>
    <property type="match status" value="1"/>
</dbReference>
<comment type="caution">
    <text evidence="4">The sequence shown here is derived from an EMBL/GenBank/DDBJ whole genome shotgun (WGS) entry which is preliminary data.</text>
</comment>
<keyword evidence="5" id="KW-1185">Reference proteome</keyword>
<dbReference type="AlphaFoldDB" id="A0A2R5EQY3"/>
<dbReference type="Proteomes" id="UP000245202">
    <property type="component" value="Unassembled WGS sequence"/>
</dbReference>
<feature type="transmembrane region" description="Helical" evidence="2">
    <location>
        <begin position="174"/>
        <end position="192"/>
    </location>
</feature>
<dbReference type="InterPro" id="IPR018490">
    <property type="entry name" value="cNMP-bd_dom_sf"/>
</dbReference>
<evidence type="ECO:0000256" key="1">
    <source>
        <dbReference type="ARBA" id="ARBA00023159"/>
    </source>
</evidence>
<evidence type="ECO:0000313" key="5">
    <source>
        <dbReference type="Proteomes" id="UP000245202"/>
    </source>
</evidence>
<dbReference type="SMART" id="SM00100">
    <property type="entry name" value="cNMP"/>
    <property type="match status" value="1"/>
</dbReference>